<accession>A0A427ASF9</accession>
<evidence type="ECO:0000313" key="3">
    <source>
        <dbReference type="Proteomes" id="UP000287651"/>
    </source>
</evidence>
<name>A0A427ASF9_ENSVE</name>
<evidence type="ECO:0000313" key="2">
    <source>
        <dbReference type="EMBL" id="RRT79160.1"/>
    </source>
</evidence>
<protein>
    <submittedName>
        <fullName evidence="2">Uncharacterized protein</fullName>
    </submittedName>
</protein>
<dbReference type="EMBL" id="AMZH03001478">
    <property type="protein sequence ID" value="RRT79160.1"/>
    <property type="molecule type" value="Genomic_DNA"/>
</dbReference>
<dbReference type="AlphaFoldDB" id="A0A427ASF9"/>
<evidence type="ECO:0000256" key="1">
    <source>
        <dbReference type="SAM" id="MobiDB-lite"/>
    </source>
</evidence>
<gene>
    <name evidence="2" type="ORF">B296_00017005</name>
</gene>
<feature type="region of interest" description="Disordered" evidence="1">
    <location>
        <begin position="105"/>
        <end position="137"/>
    </location>
</feature>
<dbReference type="Proteomes" id="UP000287651">
    <property type="component" value="Unassembled WGS sequence"/>
</dbReference>
<organism evidence="2 3">
    <name type="scientific">Ensete ventricosum</name>
    <name type="common">Abyssinian banana</name>
    <name type="synonym">Musa ensete</name>
    <dbReference type="NCBI Taxonomy" id="4639"/>
    <lineage>
        <taxon>Eukaryota</taxon>
        <taxon>Viridiplantae</taxon>
        <taxon>Streptophyta</taxon>
        <taxon>Embryophyta</taxon>
        <taxon>Tracheophyta</taxon>
        <taxon>Spermatophyta</taxon>
        <taxon>Magnoliopsida</taxon>
        <taxon>Liliopsida</taxon>
        <taxon>Zingiberales</taxon>
        <taxon>Musaceae</taxon>
        <taxon>Ensete</taxon>
    </lineage>
</organism>
<proteinExistence type="predicted"/>
<comment type="caution">
    <text evidence="2">The sequence shown here is derived from an EMBL/GenBank/DDBJ whole genome shotgun (WGS) entry which is preliminary data.</text>
</comment>
<sequence>MDGSWRRDLLPLRRRPSVLLSFLVASHGQMEVHDEAICSWRFFRYLFYSGLLVGPQQFHAKVSIATRVNERVSLRRVKLGMRSGNWIKLDLGFDGCTRNEINQVSARMSSQHKKTRRSSQHEPPPVGAHEKAHKFVG</sequence>
<reference evidence="2 3" key="1">
    <citation type="journal article" date="2014" name="Agronomy (Basel)">
        <title>A Draft Genome Sequence for Ensete ventricosum, the Drought-Tolerant Tree Against Hunger.</title>
        <authorList>
            <person name="Harrison J."/>
            <person name="Moore K.A."/>
            <person name="Paszkiewicz K."/>
            <person name="Jones T."/>
            <person name="Grant M."/>
            <person name="Ambacheew D."/>
            <person name="Muzemil S."/>
            <person name="Studholme D.J."/>
        </authorList>
    </citation>
    <scope>NUCLEOTIDE SEQUENCE [LARGE SCALE GENOMIC DNA]</scope>
</reference>